<name>A0ABS3ST97_9FLAO</name>
<reference evidence="2 3" key="1">
    <citation type="submission" date="2021-03" db="EMBL/GenBank/DDBJ databases">
        <title>Gelidibacter sp. nov., isolated from costal sediment.</title>
        <authorList>
            <person name="Lun K.-Y."/>
        </authorList>
    </citation>
    <scope>NUCLEOTIDE SEQUENCE [LARGE SCALE GENOMIC DNA]</scope>
    <source>
        <strain evidence="2 3">DF109</strain>
    </source>
</reference>
<comment type="caution">
    <text evidence="2">The sequence shown here is derived from an EMBL/GenBank/DDBJ whole genome shotgun (WGS) entry which is preliminary data.</text>
</comment>
<dbReference type="Proteomes" id="UP000681315">
    <property type="component" value="Unassembled WGS sequence"/>
</dbReference>
<dbReference type="InterPro" id="IPR026341">
    <property type="entry name" value="T9SS_type_B"/>
</dbReference>
<proteinExistence type="predicted"/>
<feature type="signal peptide" evidence="1">
    <location>
        <begin position="1"/>
        <end position="29"/>
    </location>
</feature>
<dbReference type="Pfam" id="PF13585">
    <property type="entry name" value="CHU_C"/>
    <property type="match status" value="1"/>
</dbReference>
<protein>
    <submittedName>
        <fullName evidence="2">Gliding motility-associated C-terminal domain-containing protein</fullName>
    </submittedName>
</protein>
<sequence>MKKITKAKLYTKFFAAIILFMGVSINSFGQCPTVTDPVQSFCDIDVPKIADLVATDNGGGIKWYSTATSTTPLSSTVGLANGNVYFADDNSGTCGTRQSVTVEIFGVPFGLGFQGVCVDHPEEATIADLYAVGNDLQWYNVESGGSPLDPTTILVDSTIYYVDQSNPNTGCRTSRLSVFVNVGLVPVPTGDALQIFCADSQPTVADLVASGTNNWYSTLSSRSPLALSTPLVNGQSYFATTFDPPCESTERLEVTVEIVQPNNPGGNGEIEICESGLVSTGSINLFDGLLGGPDTNGTWSGPLPTSNGNTGTVNVTSMTPAGSPYIFTYEVSSEHCPTNTATVSIIIVASPDPGTNGSLTLCSNSTAQDLFQSLGGTPEPGGMWSPALTSGTGVFDPTLDAAGIYTYTVQGVPPCGDVSATVEVIVNPEADPGTNGNLTLCFDSGPTNLFNSLGGSPQSGGTWSPALASGTGVFNPSVDTDGTYTYSVSGISPCGIATATVTVTTIPAPDPGTNGSLILCSNDASADLFESLGGTPETGGVWTPALTSGTGVFDPSVDTAGIYTYTLQGPAPCGAGSATVNVTVNPEAEPGTDGNLELCFDSTPTNLFDSLGGSPQSGGTWSPALASGTGIFDPSVDVEGVYTYSVSGNSPCGIATANVTVTVNPIADAGSSTSLILCSHDATQDLFESLGGTPETGGTWSPALASGTGVFDPSIDASGIYTYTVQGIAPCGDASATVNVTVNPGSEPGINGNLTVCVDSAPEDLFNSLGGTPQTGGTWSPALASGTGVFDPSVDAAGVYTYTIAGISPCGDATATVTVTVNPLANPGTSSSLILCSHDAAQDLFNSLGGTPDTGGVWSPALASGTGVFDPSQDAPGIYTYTVQGLAPCGQASATVEVTVNPGVEPGTDGNATFCIDSTPEDLFNSLGGNPQSGGTWSPALASGTGVFDPSVDAEGVYTYTIVGISPCGDATATVTVTISELSDAGTSSSLTLCSTDAPQDLFDSLGGTPKTGGVWSPALASGTGIFDPSQDTAGIYTYTVQGIAPCGEASATVEVSINPEADPGTDGALLVCVESAPEDLFTSLGGTPESGGTWTPALTSGTGVFDPSIDAAGVYTYTVSGLSPCGAASSTVTVSIDPLPEAGSGGRLAICTNDAPQDLFDRLGGTPDLGGTWSPTLASGNGLFDPTQDNAGTYTYSVTTACGTDSATVVVAIIPEPDISGLTLSADTICLDDAIDINLSGASQLADGNYSLNYSLSGANITEQTINVTISSGSTVINIPASQLTNIGTTTFTILNLLDPVTNCGTASGTLPTVDFNVEQAPTPELITDGDAFCIDDAPTIADLTSNLTNPDHITWFDALENGTPYPEDTPLVDGNTYYAANSSTNGCTTGIRLAVTISIDTCEPLEIIIPDGFSPNGDNINDDFLIKNLRELYPNFQLQIYNRYGNILYKGDINTPNWDGRSNQGREVGSGLLPVGVYFYILELKDTNNKTIQGRVYLSR</sequence>
<dbReference type="NCBIfam" id="TIGR04131">
    <property type="entry name" value="Bac_Flav_CTERM"/>
    <property type="match status" value="1"/>
</dbReference>
<evidence type="ECO:0000313" key="3">
    <source>
        <dbReference type="Proteomes" id="UP000681315"/>
    </source>
</evidence>
<keyword evidence="1" id="KW-0732">Signal</keyword>
<accession>A0ABS3ST97</accession>
<keyword evidence="3" id="KW-1185">Reference proteome</keyword>
<gene>
    <name evidence="2" type="ORF">J4051_11710</name>
</gene>
<organism evidence="2 3">
    <name type="scientific">Gelidibacter pelagius</name>
    <dbReference type="NCBI Taxonomy" id="2819985"/>
    <lineage>
        <taxon>Bacteria</taxon>
        <taxon>Pseudomonadati</taxon>
        <taxon>Bacteroidota</taxon>
        <taxon>Flavobacteriia</taxon>
        <taxon>Flavobacteriales</taxon>
        <taxon>Flavobacteriaceae</taxon>
        <taxon>Gelidibacter</taxon>
    </lineage>
</organism>
<evidence type="ECO:0000256" key="1">
    <source>
        <dbReference type="SAM" id="SignalP"/>
    </source>
</evidence>
<dbReference type="RefSeq" id="WP_208234063.1">
    <property type="nucleotide sequence ID" value="NZ_JAGEVG010000013.1"/>
</dbReference>
<dbReference type="EMBL" id="JAGEVG010000013">
    <property type="protein sequence ID" value="MBO3098938.1"/>
    <property type="molecule type" value="Genomic_DNA"/>
</dbReference>
<feature type="chain" id="PRO_5046424994" evidence="1">
    <location>
        <begin position="30"/>
        <end position="1502"/>
    </location>
</feature>
<evidence type="ECO:0000313" key="2">
    <source>
        <dbReference type="EMBL" id="MBO3098938.1"/>
    </source>
</evidence>